<keyword evidence="5" id="KW-1185">Reference proteome</keyword>
<dbReference type="PANTHER" id="PTHR41542">
    <property type="entry name" value="BLL5807 PROTEIN"/>
    <property type="match status" value="1"/>
</dbReference>
<feature type="transmembrane region" description="Helical" evidence="2">
    <location>
        <begin position="121"/>
        <end position="142"/>
    </location>
</feature>
<feature type="domain" description="Tim44-like" evidence="3">
    <location>
        <begin position="185"/>
        <end position="323"/>
    </location>
</feature>
<keyword evidence="2" id="KW-1133">Transmembrane helix</keyword>
<dbReference type="Pfam" id="PF04280">
    <property type="entry name" value="Tim44"/>
    <property type="match status" value="1"/>
</dbReference>
<dbReference type="Gene3D" id="3.10.450.240">
    <property type="match status" value="1"/>
</dbReference>
<evidence type="ECO:0000313" key="4">
    <source>
        <dbReference type="EMBL" id="WBO24252.1"/>
    </source>
</evidence>
<dbReference type="SMART" id="SM00978">
    <property type="entry name" value="Tim44"/>
    <property type="match status" value="1"/>
</dbReference>
<evidence type="ECO:0000256" key="1">
    <source>
        <dbReference type="SAM" id="MobiDB-lite"/>
    </source>
</evidence>
<feature type="compositionally biased region" description="Polar residues" evidence="1">
    <location>
        <begin position="149"/>
        <end position="171"/>
    </location>
</feature>
<accession>A0ABY7NRT5</accession>
<proteinExistence type="predicted"/>
<evidence type="ECO:0000256" key="2">
    <source>
        <dbReference type="SAM" id="Phobius"/>
    </source>
</evidence>
<sequence>MSSMMTLLAVASLATGPADARRGGSFGSRGSRTYSAPPSTYGSQRYVPPVQRSMTPRGTPQPSPNYAPAYGQQPGYRPAGSRFGGFGGGLLGGLVAGGLIGHFFGHGMGGGWGGAGGGGGFLTALLQVAILGGIVWLVIGFFRRRSQSQGSPMNGGYSQQDSYVPQGNATVGSPWGGPAMAPQPVADQGVDIAITSSDQQAFERLLIDVQDAFGREDYGRLRQLTTPEIMSYLSEELSQNATQGIRNEVSGTRLLDAEVSEAWQEAGADYATIALRYEGIDLMRNRTTGAIVSGSANIPSETTELWTFVRDMSGTWKLSAIQES</sequence>
<dbReference type="InterPro" id="IPR032710">
    <property type="entry name" value="NTF2-like_dom_sf"/>
</dbReference>
<feature type="region of interest" description="Disordered" evidence="1">
    <location>
        <begin position="149"/>
        <end position="179"/>
    </location>
</feature>
<dbReference type="SUPFAM" id="SSF54427">
    <property type="entry name" value="NTF2-like"/>
    <property type="match status" value="1"/>
</dbReference>
<feature type="region of interest" description="Disordered" evidence="1">
    <location>
        <begin position="17"/>
        <end position="74"/>
    </location>
</feature>
<name>A0ABY7NRT5_9SPHN</name>
<protein>
    <submittedName>
        <fullName evidence="4">TIM44-like domain-containing protein</fullName>
    </submittedName>
</protein>
<evidence type="ECO:0000313" key="5">
    <source>
        <dbReference type="Proteomes" id="UP001210865"/>
    </source>
</evidence>
<reference evidence="4 5" key="1">
    <citation type="submission" date="2022-12" db="EMBL/GenBank/DDBJ databases">
        <title>Sphingomonas abieness sp. nov., an endophytic bacterium isolated from Abies koreana.</title>
        <authorList>
            <person name="Jiang L."/>
            <person name="Lee J."/>
        </authorList>
    </citation>
    <scope>NUCLEOTIDE SEQUENCE [LARGE SCALE GENOMIC DNA]</scope>
    <source>
        <strain evidence="5">PAMB 00755</strain>
    </source>
</reference>
<dbReference type="RefSeq" id="WP_270078881.1">
    <property type="nucleotide sequence ID" value="NZ_CP115174.1"/>
</dbReference>
<dbReference type="Proteomes" id="UP001210865">
    <property type="component" value="Chromosome"/>
</dbReference>
<gene>
    <name evidence="4" type="ORF">PBT88_09175</name>
</gene>
<organism evidence="4 5">
    <name type="scientific">Sphingomonas abietis</name>
    <dbReference type="NCBI Taxonomy" id="3012344"/>
    <lineage>
        <taxon>Bacteria</taxon>
        <taxon>Pseudomonadati</taxon>
        <taxon>Pseudomonadota</taxon>
        <taxon>Alphaproteobacteria</taxon>
        <taxon>Sphingomonadales</taxon>
        <taxon>Sphingomonadaceae</taxon>
        <taxon>Sphingomonas</taxon>
    </lineage>
</organism>
<dbReference type="EMBL" id="CP115174">
    <property type="protein sequence ID" value="WBO24252.1"/>
    <property type="molecule type" value="Genomic_DNA"/>
</dbReference>
<dbReference type="InterPro" id="IPR007379">
    <property type="entry name" value="Tim44-like_dom"/>
</dbReference>
<dbReference type="PANTHER" id="PTHR41542:SF1">
    <property type="entry name" value="BLL5807 PROTEIN"/>
    <property type="match status" value="1"/>
</dbReference>
<feature type="compositionally biased region" description="Polar residues" evidence="1">
    <location>
        <begin position="33"/>
        <end position="43"/>
    </location>
</feature>
<keyword evidence="2" id="KW-0472">Membrane</keyword>
<keyword evidence="2" id="KW-0812">Transmembrane</keyword>
<evidence type="ECO:0000259" key="3">
    <source>
        <dbReference type="SMART" id="SM00978"/>
    </source>
</evidence>